<sequence>MQRDELIARLDVSMEFQMVAYLTGLIENSKPDVNDLLDLTFHQKKEVCFRAAWMLEHIMVNHPLDFYDHVIRFLELLPQQENPSAMRHYAKIVALMTAKKSSLLYKEVLTRVDHMPIIELLFTWLIDPDVLVATKVHCMQSLANLAPVHTWIKDELLQTIDYIQDLESVAFFARAKMVKRELLKIDT</sequence>
<dbReference type="InterPro" id="IPR016024">
    <property type="entry name" value="ARM-type_fold"/>
</dbReference>
<protein>
    <recommendedName>
        <fullName evidence="3">HEAT repeat protein</fullName>
    </recommendedName>
</protein>
<evidence type="ECO:0008006" key="3">
    <source>
        <dbReference type="Google" id="ProtNLM"/>
    </source>
</evidence>
<evidence type="ECO:0000313" key="1">
    <source>
        <dbReference type="EMBL" id="TDQ07065.1"/>
    </source>
</evidence>
<dbReference type="OrthoDB" id="979487at2"/>
<dbReference type="RefSeq" id="WP_133577880.1">
    <property type="nucleotide sequence ID" value="NZ_SNYC01000007.1"/>
</dbReference>
<dbReference type="Proteomes" id="UP000295620">
    <property type="component" value="Unassembled WGS sequence"/>
</dbReference>
<proteinExistence type="predicted"/>
<comment type="caution">
    <text evidence="1">The sequence shown here is derived from an EMBL/GenBank/DDBJ whole genome shotgun (WGS) entry which is preliminary data.</text>
</comment>
<dbReference type="AlphaFoldDB" id="A0A4R6ST62"/>
<dbReference type="EMBL" id="SNYC01000007">
    <property type="protein sequence ID" value="TDQ07065.1"/>
    <property type="molecule type" value="Genomic_DNA"/>
</dbReference>
<evidence type="ECO:0000313" key="2">
    <source>
        <dbReference type="Proteomes" id="UP000295620"/>
    </source>
</evidence>
<name>A0A4R6ST62_9SPHI</name>
<gene>
    <name evidence="1" type="ORF">ATK78_4081</name>
</gene>
<dbReference type="SUPFAM" id="SSF48371">
    <property type="entry name" value="ARM repeat"/>
    <property type="match status" value="1"/>
</dbReference>
<accession>A0A4R6ST62</accession>
<reference evidence="1 2" key="1">
    <citation type="submission" date="2019-03" db="EMBL/GenBank/DDBJ databases">
        <title>Genomic Encyclopedia of Archaeal and Bacterial Type Strains, Phase II (KMG-II): from individual species to whole genera.</title>
        <authorList>
            <person name="Goeker M."/>
        </authorList>
    </citation>
    <scope>NUCLEOTIDE SEQUENCE [LARGE SCALE GENOMIC DNA]</scope>
    <source>
        <strain evidence="1 2">DSM 19035</strain>
    </source>
</reference>
<organism evidence="1 2">
    <name type="scientific">Pedobacter metabolipauper</name>
    <dbReference type="NCBI Taxonomy" id="425513"/>
    <lineage>
        <taxon>Bacteria</taxon>
        <taxon>Pseudomonadati</taxon>
        <taxon>Bacteroidota</taxon>
        <taxon>Sphingobacteriia</taxon>
        <taxon>Sphingobacteriales</taxon>
        <taxon>Sphingobacteriaceae</taxon>
        <taxon>Pedobacter</taxon>
    </lineage>
</organism>
<keyword evidence="2" id="KW-1185">Reference proteome</keyword>